<dbReference type="PROSITE" id="PS51186">
    <property type="entry name" value="GNAT"/>
    <property type="match status" value="1"/>
</dbReference>
<protein>
    <submittedName>
        <fullName evidence="2">N-acetyltransferase</fullName>
    </submittedName>
</protein>
<dbReference type="EMBL" id="CP038150">
    <property type="protein sequence ID" value="QBR01944.1"/>
    <property type="molecule type" value="Genomic_DNA"/>
</dbReference>
<sequence>MCPSASPHPMSRDPADSASVCVVLAQAFIDDPFYRAVTIESALDEVRRQRVLARYFELAIAEGNVIGEVQYAGTDGAAIWITGQASDTEVALQGAARNQALAALLGANGYANYTCICDAMAARVPARLANAWYLSILGVRPAARGRRLAHDLLELTLNRADQQGATCFLETFNRLSLPFYHRLGFVEERQCFEEITGRPYWILARHVA</sequence>
<evidence type="ECO:0000313" key="2">
    <source>
        <dbReference type="EMBL" id="QBR01944.1"/>
    </source>
</evidence>
<dbReference type="GO" id="GO:0016747">
    <property type="term" value="F:acyltransferase activity, transferring groups other than amino-acyl groups"/>
    <property type="evidence" value="ECO:0007669"/>
    <property type="project" value="InterPro"/>
</dbReference>
<dbReference type="Pfam" id="PF00583">
    <property type="entry name" value="Acetyltransf_1"/>
    <property type="match status" value="1"/>
</dbReference>
<keyword evidence="3" id="KW-1185">Reference proteome</keyword>
<dbReference type="PANTHER" id="PTHR42791:SF1">
    <property type="entry name" value="N-ACETYLTRANSFERASE DOMAIN-CONTAINING PROTEIN"/>
    <property type="match status" value="1"/>
</dbReference>
<dbReference type="Proteomes" id="UP000295727">
    <property type="component" value="Chromosome 3"/>
</dbReference>
<organism evidence="2 3">
    <name type="scientific">Paraburkholderia pallida</name>
    <dbReference type="NCBI Taxonomy" id="2547399"/>
    <lineage>
        <taxon>Bacteria</taxon>
        <taxon>Pseudomonadati</taxon>
        <taxon>Pseudomonadota</taxon>
        <taxon>Betaproteobacteria</taxon>
        <taxon>Burkholderiales</taxon>
        <taxon>Burkholderiaceae</taxon>
        <taxon>Paraburkholderia</taxon>
    </lineage>
</organism>
<dbReference type="OrthoDB" id="7057833at2"/>
<dbReference type="PANTHER" id="PTHR42791">
    <property type="entry name" value="GNAT FAMILY ACETYLTRANSFERASE"/>
    <property type="match status" value="1"/>
</dbReference>
<dbReference type="CDD" id="cd04301">
    <property type="entry name" value="NAT_SF"/>
    <property type="match status" value="1"/>
</dbReference>
<dbReference type="InterPro" id="IPR000182">
    <property type="entry name" value="GNAT_dom"/>
</dbReference>
<dbReference type="KEGG" id="ppai:E1956_32945"/>
<gene>
    <name evidence="2" type="ORF">E1956_32945</name>
</gene>
<reference evidence="2 3" key="1">
    <citation type="submission" date="2019-03" db="EMBL/GenBank/DDBJ databases">
        <title>Paraburkholderia sp. 7MH5, isolated from subtropical forest soil.</title>
        <authorList>
            <person name="Gao Z.-H."/>
            <person name="Qiu L.-H."/>
        </authorList>
    </citation>
    <scope>NUCLEOTIDE SEQUENCE [LARGE SCALE GENOMIC DNA]</scope>
    <source>
        <strain evidence="2 3">7MH5</strain>
    </source>
</reference>
<feature type="domain" description="N-acetyltransferase" evidence="1">
    <location>
        <begin position="32"/>
        <end position="205"/>
    </location>
</feature>
<evidence type="ECO:0000259" key="1">
    <source>
        <dbReference type="PROSITE" id="PS51186"/>
    </source>
</evidence>
<dbReference type="Gene3D" id="3.40.630.30">
    <property type="match status" value="1"/>
</dbReference>
<dbReference type="SUPFAM" id="SSF55729">
    <property type="entry name" value="Acyl-CoA N-acyltransferases (Nat)"/>
    <property type="match status" value="1"/>
</dbReference>
<name>A0A4P7D5Q2_9BURK</name>
<accession>A0A4P7D5Q2</accession>
<proteinExistence type="predicted"/>
<dbReference type="AlphaFoldDB" id="A0A4P7D5Q2"/>
<evidence type="ECO:0000313" key="3">
    <source>
        <dbReference type="Proteomes" id="UP000295727"/>
    </source>
</evidence>
<keyword evidence="2" id="KW-0808">Transferase</keyword>
<dbReference type="InterPro" id="IPR052523">
    <property type="entry name" value="Trichothecene_AcTrans"/>
</dbReference>
<dbReference type="InterPro" id="IPR016181">
    <property type="entry name" value="Acyl_CoA_acyltransferase"/>
</dbReference>